<reference evidence="1 2" key="1">
    <citation type="journal article" date="2020" name="Nat. Commun.">
        <title>Genome of Tripterygium wilfordii and identification of cytochrome P450 involved in triptolide biosynthesis.</title>
        <authorList>
            <person name="Tu L."/>
            <person name="Su P."/>
            <person name="Zhang Z."/>
            <person name="Gao L."/>
            <person name="Wang J."/>
            <person name="Hu T."/>
            <person name="Zhou J."/>
            <person name="Zhang Y."/>
            <person name="Zhao Y."/>
            <person name="Liu Y."/>
            <person name="Song Y."/>
            <person name="Tong Y."/>
            <person name="Lu Y."/>
            <person name="Yang J."/>
            <person name="Xu C."/>
            <person name="Jia M."/>
            <person name="Peters R.J."/>
            <person name="Huang L."/>
            <person name="Gao W."/>
        </authorList>
    </citation>
    <scope>NUCLEOTIDE SEQUENCE [LARGE SCALE GENOMIC DNA]</scope>
    <source>
        <strain evidence="2">cv. XIE 37</strain>
        <tissue evidence="1">Leaf</tissue>
    </source>
</reference>
<dbReference type="AlphaFoldDB" id="A0A7J7C5L6"/>
<dbReference type="InParanoid" id="A0A7J7C5L6"/>
<dbReference type="GO" id="GO:0032259">
    <property type="term" value="P:methylation"/>
    <property type="evidence" value="ECO:0007669"/>
    <property type="project" value="UniProtKB-KW"/>
</dbReference>
<evidence type="ECO:0000313" key="2">
    <source>
        <dbReference type="Proteomes" id="UP000593562"/>
    </source>
</evidence>
<dbReference type="Gene3D" id="3.40.50.150">
    <property type="entry name" value="Vaccinia Virus protein VP39"/>
    <property type="match status" value="1"/>
</dbReference>
<dbReference type="OrthoDB" id="411785at2759"/>
<keyword evidence="1" id="KW-0808">Transferase</keyword>
<dbReference type="FunCoup" id="A0A7J7C5L6">
    <property type="interactions" value="1"/>
</dbReference>
<dbReference type="EMBL" id="JAAARO010000021">
    <property type="protein sequence ID" value="KAF5729434.1"/>
    <property type="molecule type" value="Genomic_DNA"/>
</dbReference>
<evidence type="ECO:0000313" key="1">
    <source>
        <dbReference type="EMBL" id="KAF5729434.1"/>
    </source>
</evidence>
<keyword evidence="2" id="KW-1185">Reference proteome</keyword>
<comment type="caution">
    <text evidence="1">The sequence shown here is derived from an EMBL/GenBank/DDBJ whole genome shotgun (WGS) entry which is preliminary data.</text>
</comment>
<dbReference type="InterPro" id="IPR029063">
    <property type="entry name" value="SAM-dependent_MTases_sf"/>
</dbReference>
<sequence>MALDITIFETTSPSRFICFTIPNPSHPHHQLVRVAVLDSPIQSTGSPRVAALFVPNNREHEWIFSTESGHLQLLLSSPGIERLILIGNNPVNGPDSFFNYRKDVINDSAYLEKLEVSFKPLLLALSPKICAHNGISDIPILSYEDNVISSIVLEKCTGIFVGEMLVEDVEIDCDSEKREFRRRLRFKRLPNLVQTEIRMVPVQDYSLDSVKIGGEVEFKPDFRVLEPPYLRAMVASLSLISSHLEERISAKAAPKALCVGVGGGALLSFLRRQLGFEVVGVEMDEGVLRVARQYFGLEESESFRIIVGNAIEWMEKIVNERSGQNLDSVASFESEKDCCSNNLNDVDDYFDVIMVDLDCTNAMNGISAPPLEIVRKHVLLAAKSLLRDFGIFVINVIPLDRSFYDALIHKFRGVFLELYEIDIGNGENYILIGSVSPLISFTDDKESRFITKLRLVISGAYVDLIRKI</sequence>
<proteinExistence type="predicted"/>
<organism evidence="1 2">
    <name type="scientific">Tripterygium wilfordii</name>
    <name type="common">Thunder God vine</name>
    <dbReference type="NCBI Taxonomy" id="458696"/>
    <lineage>
        <taxon>Eukaryota</taxon>
        <taxon>Viridiplantae</taxon>
        <taxon>Streptophyta</taxon>
        <taxon>Embryophyta</taxon>
        <taxon>Tracheophyta</taxon>
        <taxon>Spermatophyta</taxon>
        <taxon>Magnoliopsida</taxon>
        <taxon>eudicotyledons</taxon>
        <taxon>Gunneridae</taxon>
        <taxon>Pentapetalae</taxon>
        <taxon>rosids</taxon>
        <taxon>fabids</taxon>
        <taxon>Celastrales</taxon>
        <taxon>Celastraceae</taxon>
        <taxon>Tripterygium</taxon>
    </lineage>
</organism>
<keyword evidence="1" id="KW-0489">Methyltransferase</keyword>
<accession>A0A7J7C5L6</accession>
<dbReference type="SUPFAM" id="SSF53335">
    <property type="entry name" value="S-adenosyl-L-methionine-dependent methyltransferases"/>
    <property type="match status" value="1"/>
</dbReference>
<dbReference type="Proteomes" id="UP000593562">
    <property type="component" value="Unassembled WGS sequence"/>
</dbReference>
<gene>
    <name evidence="1" type="ORF">HS088_TW21G01599</name>
</gene>
<name>A0A7J7C5L6_TRIWF</name>
<dbReference type="GO" id="GO:0008168">
    <property type="term" value="F:methyltransferase activity"/>
    <property type="evidence" value="ECO:0007669"/>
    <property type="project" value="UniProtKB-KW"/>
</dbReference>
<protein>
    <submittedName>
        <fullName evidence="1">Methyltransferase-like protein 13</fullName>
    </submittedName>
</protein>
<dbReference type="CDD" id="cd02440">
    <property type="entry name" value="AdoMet_MTases"/>
    <property type="match status" value="1"/>
</dbReference>